<evidence type="ECO:0000259" key="12">
    <source>
        <dbReference type="Pfam" id="PF01467"/>
    </source>
</evidence>
<keyword evidence="4 11" id="KW-0662">Pyridine nucleotide biosynthesis</keyword>
<dbReference type="Gene3D" id="3.40.50.620">
    <property type="entry name" value="HUPs"/>
    <property type="match status" value="1"/>
</dbReference>
<evidence type="ECO:0000256" key="5">
    <source>
        <dbReference type="ARBA" id="ARBA00022679"/>
    </source>
</evidence>
<evidence type="ECO:0000256" key="1">
    <source>
        <dbReference type="ARBA" id="ARBA00002324"/>
    </source>
</evidence>
<dbReference type="PANTHER" id="PTHR39321">
    <property type="entry name" value="NICOTINATE-NUCLEOTIDE ADENYLYLTRANSFERASE-RELATED"/>
    <property type="match status" value="1"/>
</dbReference>
<keyword evidence="8 11" id="KW-0067">ATP-binding</keyword>
<protein>
    <recommendedName>
        <fullName evidence="11">Probable nicotinate-nucleotide adenylyltransferase</fullName>
        <ecNumber evidence="11">2.7.7.18</ecNumber>
    </recommendedName>
    <alternativeName>
        <fullName evidence="11">Deamido-NAD(+) diphosphorylase</fullName>
    </alternativeName>
    <alternativeName>
        <fullName evidence="11">Deamido-NAD(+) pyrophosphorylase</fullName>
    </alternativeName>
    <alternativeName>
        <fullName evidence="11">Nicotinate mononucleotide adenylyltransferase</fullName>
        <shortName evidence="11">NaMN adenylyltransferase</shortName>
    </alternativeName>
</protein>
<evidence type="ECO:0000256" key="10">
    <source>
        <dbReference type="ARBA" id="ARBA00048721"/>
    </source>
</evidence>
<dbReference type="PANTHER" id="PTHR39321:SF3">
    <property type="entry name" value="PHOSPHOPANTETHEINE ADENYLYLTRANSFERASE"/>
    <property type="match status" value="1"/>
</dbReference>
<keyword evidence="14" id="KW-1185">Reference proteome</keyword>
<accession>A0A845Q7R2</accession>
<dbReference type="RefSeq" id="WP_160586421.1">
    <property type="nucleotide sequence ID" value="NZ_BMHN01000001.1"/>
</dbReference>
<dbReference type="GO" id="GO:0004515">
    <property type="term" value="F:nicotinate-nucleotide adenylyltransferase activity"/>
    <property type="evidence" value="ECO:0007669"/>
    <property type="project" value="UniProtKB-UniRule"/>
</dbReference>
<dbReference type="GO" id="GO:0009435">
    <property type="term" value="P:NAD+ biosynthetic process"/>
    <property type="evidence" value="ECO:0007669"/>
    <property type="project" value="UniProtKB-UniRule"/>
</dbReference>
<organism evidence="13 14">
    <name type="scientific">Pyruvatibacter mobilis</name>
    <dbReference type="NCBI Taxonomy" id="1712261"/>
    <lineage>
        <taxon>Bacteria</taxon>
        <taxon>Pseudomonadati</taxon>
        <taxon>Pseudomonadota</taxon>
        <taxon>Alphaproteobacteria</taxon>
        <taxon>Hyphomicrobiales</taxon>
        <taxon>Parvibaculaceae</taxon>
        <taxon>Pyruvatibacter</taxon>
    </lineage>
</organism>
<evidence type="ECO:0000256" key="6">
    <source>
        <dbReference type="ARBA" id="ARBA00022695"/>
    </source>
</evidence>
<evidence type="ECO:0000256" key="7">
    <source>
        <dbReference type="ARBA" id="ARBA00022741"/>
    </source>
</evidence>
<dbReference type="EMBL" id="WXYQ01000001">
    <property type="protein sequence ID" value="NBG94298.1"/>
    <property type="molecule type" value="Genomic_DNA"/>
</dbReference>
<keyword evidence="6 11" id="KW-0548">Nucleotidyltransferase</keyword>
<comment type="caution">
    <text evidence="13">The sequence shown here is derived from an EMBL/GenBank/DDBJ whole genome shotgun (WGS) entry which is preliminary data.</text>
</comment>
<dbReference type="InterPro" id="IPR004821">
    <property type="entry name" value="Cyt_trans-like"/>
</dbReference>
<keyword evidence="7 11" id="KW-0547">Nucleotide-binding</keyword>
<evidence type="ECO:0000313" key="13">
    <source>
        <dbReference type="EMBL" id="NBG94298.1"/>
    </source>
</evidence>
<evidence type="ECO:0000256" key="9">
    <source>
        <dbReference type="ARBA" id="ARBA00023027"/>
    </source>
</evidence>
<comment type="similarity">
    <text evidence="3 11">Belongs to the NadD family.</text>
</comment>
<dbReference type="Proteomes" id="UP000470384">
    <property type="component" value="Unassembled WGS sequence"/>
</dbReference>
<evidence type="ECO:0000256" key="2">
    <source>
        <dbReference type="ARBA" id="ARBA00005019"/>
    </source>
</evidence>
<comment type="pathway">
    <text evidence="2 11">Cofactor biosynthesis; NAD(+) biosynthesis; deamido-NAD(+) from nicotinate D-ribonucleotide: step 1/1.</text>
</comment>
<dbReference type="HAMAP" id="MF_00244">
    <property type="entry name" value="NaMN_adenylyltr"/>
    <property type="match status" value="1"/>
</dbReference>
<dbReference type="NCBIfam" id="TIGR00482">
    <property type="entry name" value="nicotinate (nicotinamide) nucleotide adenylyltransferase"/>
    <property type="match status" value="1"/>
</dbReference>
<dbReference type="InterPro" id="IPR014729">
    <property type="entry name" value="Rossmann-like_a/b/a_fold"/>
</dbReference>
<dbReference type="SUPFAM" id="SSF52374">
    <property type="entry name" value="Nucleotidylyl transferase"/>
    <property type="match status" value="1"/>
</dbReference>
<evidence type="ECO:0000256" key="3">
    <source>
        <dbReference type="ARBA" id="ARBA00009014"/>
    </source>
</evidence>
<evidence type="ECO:0000256" key="11">
    <source>
        <dbReference type="HAMAP-Rule" id="MF_00244"/>
    </source>
</evidence>
<keyword evidence="5 11" id="KW-0808">Transferase</keyword>
<reference evidence="13 14" key="1">
    <citation type="journal article" date="2016" name="Int. J. Syst. Evol. Microbiol.">
        <title>Pyruvatibacter mobilis gen. nov., sp. nov., a marine bacterium from the culture broth of Picochlorum sp. 122.</title>
        <authorList>
            <person name="Wang G."/>
            <person name="Tang M."/>
            <person name="Wu H."/>
            <person name="Dai S."/>
            <person name="Li T."/>
            <person name="Chen C."/>
            <person name="He H."/>
            <person name="Fan J."/>
            <person name="Xiang W."/>
            <person name="Li X."/>
        </authorList>
    </citation>
    <scope>NUCLEOTIDE SEQUENCE [LARGE SCALE GENOMIC DNA]</scope>
    <source>
        <strain evidence="13 14">GYP-11</strain>
    </source>
</reference>
<evidence type="ECO:0000256" key="4">
    <source>
        <dbReference type="ARBA" id="ARBA00022642"/>
    </source>
</evidence>
<keyword evidence="9 11" id="KW-0520">NAD</keyword>
<evidence type="ECO:0000256" key="8">
    <source>
        <dbReference type="ARBA" id="ARBA00022840"/>
    </source>
</evidence>
<dbReference type="InterPro" id="IPR005248">
    <property type="entry name" value="NadD/NMNAT"/>
</dbReference>
<dbReference type="EC" id="2.7.7.18" evidence="11"/>
<feature type="domain" description="Cytidyltransferase-like" evidence="12">
    <location>
        <begin position="18"/>
        <end position="197"/>
    </location>
</feature>
<dbReference type="NCBIfam" id="NF000843">
    <property type="entry name" value="PRK00071.2-2"/>
    <property type="match status" value="1"/>
</dbReference>
<dbReference type="AlphaFoldDB" id="A0A845Q7R2"/>
<dbReference type="OrthoDB" id="5295945at2"/>
<proteinExistence type="inferred from homology"/>
<comment type="function">
    <text evidence="1 11">Catalyzes the reversible adenylation of nicotinate mononucleotide (NaMN) to nicotinic acid adenine dinucleotide (NaAD).</text>
</comment>
<gene>
    <name evidence="11" type="primary">nadD</name>
    <name evidence="13" type="ORF">GTQ45_00965</name>
</gene>
<dbReference type="Pfam" id="PF01467">
    <property type="entry name" value="CTP_transf_like"/>
    <property type="match status" value="1"/>
</dbReference>
<evidence type="ECO:0000313" key="14">
    <source>
        <dbReference type="Proteomes" id="UP000470384"/>
    </source>
</evidence>
<dbReference type="UniPathway" id="UPA00253">
    <property type="reaction ID" value="UER00332"/>
</dbReference>
<name>A0A845Q7R2_9HYPH</name>
<dbReference type="CDD" id="cd02165">
    <property type="entry name" value="NMNAT"/>
    <property type="match status" value="1"/>
</dbReference>
<comment type="catalytic activity">
    <reaction evidence="10 11">
        <text>nicotinate beta-D-ribonucleotide + ATP + H(+) = deamido-NAD(+) + diphosphate</text>
        <dbReference type="Rhea" id="RHEA:22860"/>
        <dbReference type="ChEBI" id="CHEBI:15378"/>
        <dbReference type="ChEBI" id="CHEBI:30616"/>
        <dbReference type="ChEBI" id="CHEBI:33019"/>
        <dbReference type="ChEBI" id="CHEBI:57502"/>
        <dbReference type="ChEBI" id="CHEBI:58437"/>
        <dbReference type="EC" id="2.7.7.18"/>
    </reaction>
</comment>
<dbReference type="GeneID" id="300656354"/>
<sequence>MTSAALLSSLSNGLRIGLLGGSFNPAHEGHRHISLVAMRRLELHQVWWLVSPQNPLKPVKGMAPLAQRMQSAREMAHHPAIHVTDIETQLGTRYTADTVRQLTERAPNTRFVWLMGADNLLNFPRWNRWTEIMERVPIAVIARPGYSLKARLSPVATRYADRQFPQAHARLLPDVTPPAWVFIEDQPTAISSTQIRRQIGAAWPVQD</sequence>
<dbReference type="GO" id="GO:0005524">
    <property type="term" value="F:ATP binding"/>
    <property type="evidence" value="ECO:0007669"/>
    <property type="project" value="UniProtKB-KW"/>
</dbReference>